<organism evidence="1 2">
    <name type="scientific">Grimontia celer</name>
    <dbReference type="NCBI Taxonomy" id="1796497"/>
    <lineage>
        <taxon>Bacteria</taxon>
        <taxon>Pseudomonadati</taxon>
        <taxon>Pseudomonadota</taxon>
        <taxon>Gammaproteobacteria</taxon>
        <taxon>Vibrionales</taxon>
        <taxon>Vibrionaceae</taxon>
        <taxon>Grimontia</taxon>
    </lineage>
</organism>
<dbReference type="RefSeq" id="WP_157487776.1">
    <property type="nucleotide sequence ID" value="NZ_FIZX01000001.1"/>
</dbReference>
<dbReference type="OrthoDB" id="5917410at2"/>
<gene>
    <name evidence="1" type="ORF">GCE9029_01253</name>
</gene>
<protein>
    <submittedName>
        <fullName evidence="1">Uncharacterized protein</fullName>
    </submittedName>
</protein>
<evidence type="ECO:0000313" key="2">
    <source>
        <dbReference type="Proteomes" id="UP000071641"/>
    </source>
</evidence>
<dbReference type="Proteomes" id="UP000071641">
    <property type="component" value="Unassembled WGS sequence"/>
</dbReference>
<accession>A0A128EY04</accession>
<proteinExistence type="predicted"/>
<dbReference type="AlphaFoldDB" id="A0A128EY04"/>
<reference evidence="2" key="1">
    <citation type="submission" date="2016-02" db="EMBL/GenBank/DDBJ databases">
        <authorList>
            <person name="Rodrigo-Torres Lidia"/>
            <person name="Arahal R.David."/>
        </authorList>
    </citation>
    <scope>NUCLEOTIDE SEQUENCE [LARGE SCALE GENOMIC DNA]</scope>
    <source>
        <strain evidence="2">CECT 9029</strain>
    </source>
</reference>
<sequence>MSVTGLELSGFVRQALLGVSGIREEIDNERVYFYQHDRLFSIVDDEGLQFVVGDECMKEALRRPGAFLEQPSGKRCKGVIRVTPDKCTETDLDFWLLLALPTNQGTIDPIVLH</sequence>
<evidence type="ECO:0000313" key="1">
    <source>
        <dbReference type="EMBL" id="CZF79095.1"/>
    </source>
</evidence>
<dbReference type="EMBL" id="FIZX01000001">
    <property type="protein sequence ID" value="CZF79095.1"/>
    <property type="molecule type" value="Genomic_DNA"/>
</dbReference>
<keyword evidence="2" id="KW-1185">Reference proteome</keyword>
<name>A0A128EY04_9GAMM</name>